<gene>
    <name evidence="10" type="ORF">LTR09_004867</name>
</gene>
<evidence type="ECO:0000256" key="3">
    <source>
        <dbReference type="ARBA" id="ARBA00022827"/>
    </source>
</evidence>
<dbReference type="GO" id="GO:0003955">
    <property type="term" value="F:NAD(P)H dehydrogenase (quinone) activity"/>
    <property type="evidence" value="ECO:0007669"/>
    <property type="project" value="TreeGrafter"/>
</dbReference>
<feature type="binding site" evidence="6">
    <location>
        <position position="60"/>
    </location>
    <ligand>
        <name>FAD</name>
        <dbReference type="ChEBI" id="CHEBI:57692"/>
    </ligand>
</feature>
<keyword evidence="3 6" id="KW-0274">FAD</keyword>
<sequence>MASEANKAVTVKKFDAVVIGSGQSGTPLASALAQSGRKTALIEREHVGGTCINVGCTPTKTMIASGRVAYLAKRAADYGIWTIPSQSLEKGHKAYHSREDGDWEKINVVVEMEKVRQRKRDIVNSFRGGSESRISKQENLELITGEASFKDAKSLLVKIIGQEEDVVVEAENFFINVGERPARPDLSGLDQIDPSRVLDSTFVMELAEVPHHLIVLGGSYVGLEFGQLFRRLGSKVTVLQRGKQLIPKEDPEIADSVKEILKEDEIDIHLNTIVANTKPDHGNDVARKVVVFFEEDGRKNLVNGSHILLATGRVSNADTLNLSAAGVDVDDRGHIKVNAKLETSQKHIYALGDVHGGPAFTHMSYDDFRILNANIISDPTSATPLSTTDRQVPYVMYTDPQLGHIGLHEHEARAKFGDQVQVATMPMAWVARALETDESRGLMKAVVHAETKQILGFTCLGLEGGEIMSIVQTAMMGQLPYTKLQNAIYAHPTLAESLNNLWNYLK</sequence>
<keyword evidence="2" id="KW-0285">Flavoprotein</keyword>
<comment type="similarity">
    <text evidence="1">Belongs to the class-I pyridine nucleotide-disulfide oxidoreductase family.</text>
</comment>
<dbReference type="InterPro" id="IPR016156">
    <property type="entry name" value="FAD/NAD-linked_Rdtase_dimer_sf"/>
</dbReference>
<dbReference type="PIRSF" id="PIRSF000350">
    <property type="entry name" value="Mercury_reductase_MerA"/>
    <property type="match status" value="1"/>
</dbReference>
<feature type="domain" description="Pyridine nucleotide-disulphide oxidoreductase dimerisation" evidence="8">
    <location>
        <begin position="392"/>
        <end position="500"/>
    </location>
</feature>
<dbReference type="Gene3D" id="3.30.390.30">
    <property type="match status" value="1"/>
</dbReference>
<feature type="active site" description="Proton acceptor" evidence="5">
    <location>
        <position position="491"/>
    </location>
</feature>
<dbReference type="Pfam" id="PF02852">
    <property type="entry name" value="Pyr_redox_dim"/>
    <property type="match status" value="1"/>
</dbReference>
<dbReference type="EMBL" id="JAWDJX010000013">
    <property type="protein sequence ID" value="KAK3054089.1"/>
    <property type="molecule type" value="Genomic_DNA"/>
</dbReference>
<dbReference type="InterPro" id="IPR036188">
    <property type="entry name" value="FAD/NAD-bd_sf"/>
</dbReference>
<feature type="binding site" evidence="6">
    <location>
        <begin position="217"/>
        <end position="224"/>
    </location>
    <ligand>
        <name>NAD(+)</name>
        <dbReference type="ChEBI" id="CHEBI:57540"/>
    </ligand>
</feature>
<evidence type="ECO:0000256" key="4">
    <source>
        <dbReference type="ARBA" id="ARBA00023002"/>
    </source>
</evidence>
<dbReference type="Proteomes" id="UP001271007">
    <property type="component" value="Unassembled WGS sequence"/>
</dbReference>
<dbReference type="AlphaFoldDB" id="A0AAJ0DP07"/>
<dbReference type="SUPFAM" id="SSF51905">
    <property type="entry name" value="FAD/NAD(P)-binding domain"/>
    <property type="match status" value="1"/>
</dbReference>
<dbReference type="PANTHER" id="PTHR43014">
    <property type="entry name" value="MERCURIC REDUCTASE"/>
    <property type="match status" value="1"/>
</dbReference>
<dbReference type="GO" id="GO:0005759">
    <property type="term" value="C:mitochondrial matrix"/>
    <property type="evidence" value="ECO:0007669"/>
    <property type="project" value="UniProtKB-ARBA"/>
</dbReference>
<evidence type="ECO:0000256" key="2">
    <source>
        <dbReference type="ARBA" id="ARBA00022630"/>
    </source>
</evidence>
<feature type="binding site" evidence="6">
    <location>
        <position position="312"/>
    </location>
    <ligand>
        <name>NAD(+)</name>
        <dbReference type="ChEBI" id="CHEBI:57540"/>
    </ligand>
</feature>
<protein>
    <recommendedName>
        <fullName evidence="12">Mercuric reductase</fullName>
    </recommendedName>
</protein>
<dbReference type="InterPro" id="IPR023753">
    <property type="entry name" value="FAD/NAD-binding_dom"/>
</dbReference>
<proteinExistence type="inferred from homology"/>
<dbReference type="SUPFAM" id="SSF55424">
    <property type="entry name" value="FAD/NAD-linked reductases, dimerisation (C-terminal) domain"/>
    <property type="match status" value="1"/>
</dbReference>
<evidence type="ECO:0000259" key="9">
    <source>
        <dbReference type="Pfam" id="PF07992"/>
    </source>
</evidence>
<dbReference type="InterPro" id="IPR001100">
    <property type="entry name" value="Pyr_nuc-diS_OxRdtase"/>
</dbReference>
<feature type="disulfide bond" description="Redox-active" evidence="7">
    <location>
        <begin position="51"/>
        <end position="56"/>
    </location>
</feature>
<keyword evidence="6" id="KW-0547">Nucleotide-binding</keyword>
<evidence type="ECO:0008006" key="12">
    <source>
        <dbReference type="Google" id="ProtNLM"/>
    </source>
</evidence>
<dbReference type="GO" id="GO:0050660">
    <property type="term" value="F:flavin adenine dinucleotide binding"/>
    <property type="evidence" value="ECO:0007669"/>
    <property type="project" value="TreeGrafter"/>
</dbReference>
<evidence type="ECO:0000256" key="1">
    <source>
        <dbReference type="ARBA" id="ARBA00007532"/>
    </source>
</evidence>
<dbReference type="FunFam" id="3.30.390.30:FF:000001">
    <property type="entry name" value="Dihydrolipoyl dehydrogenase"/>
    <property type="match status" value="1"/>
</dbReference>
<comment type="caution">
    <text evidence="10">The sequence shown here is derived from an EMBL/GenBank/DDBJ whole genome shotgun (WGS) entry which is preliminary data.</text>
</comment>
<evidence type="ECO:0000259" key="8">
    <source>
        <dbReference type="Pfam" id="PF02852"/>
    </source>
</evidence>
<evidence type="ECO:0000256" key="5">
    <source>
        <dbReference type="PIRSR" id="PIRSR000350-2"/>
    </source>
</evidence>
<dbReference type="PRINTS" id="PR00368">
    <property type="entry name" value="FADPNR"/>
</dbReference>
<name>A0AAJ0DP07_9PEZI</name>
<organism evidence="10 11">
    <name type="scientific">Extremus antarcticus</name>
    <dbReference type="NCBI Taxonomy" id="702011"/>
    <lineage>
        <taxon>Eukaryota</taxon>
        <taxon>Fungi</taxon>
        <taxon>Dikarya</taxon>
        <taxon>Ascomycota</taxon>
        <taxon>Pezizomycotina</taxon>
        <taxon>Dothideomycetes</taxon>
        <taxon>Dothideomycetidae</taxon>
        <taxon>Mycosphaerellales</taxon>
        <taxon>Extremaceae</taxon>
        <taxon>Extremus</taxon>
    </lineage>
</organism>
<feature type="domain" description="FAD/NAD(P)-binding" evidence="9">
    <location>
        <begin position="15"/>
        <end position="365"/>
    </location>
</feature>
<evidence type="ECO:0000313" key="11">
    <source>
        <dbReference type="Proteomes" id="UP001271007"/>
    </source>
</evidence>
<evidence type="ECO:0000256" key="7">
    <source>
        <dbReference type="PIRSR" id="PIRSR000350-4"/>
    </source>
</evidence>
<dbReference type="InterPro" id="IPR004099">
    <property type="entry name" value="Pyr_nucl-diS_OxRdtase_dimer"/>
</dbReference>
<dbReference type="PRINTS" id="PR00411">
    <property type="entry name" value="PNDRDTASEI"/>
</dbReference>
<feature type="binding site" evidence="6">
    <location>
        <position position="353"/>
    </location>
    <ligand>
        <name>FAD</name>
        <dbReference type="ChEBI" id="CHEBI:57692"/>
    </ligand>
</feature>
<dbReference type="Pfam" id="PF07992">
    <property type="entry name" value="Pyr_redox_2"/>
    <property type="match status" value="1"/>
</dbReference>
<evidence type="ECO:0000256" key="6">
    <source>
        <dbReference type="PIRSR" id="PIRSR000350-3"/>
    </source>
</evidence>
<dbReference type="Gene3D" id="3.50.50.60">
    <property type="entry name" value="FAD/NAD(P)-binding domain"/>
    <property type="match status" value="3"/>
</dbReference>
<keyword evidence="6" id="KW-0520">NAD</keyword>
<keyword evidence="11" id="KW-1185">Reference proteome</keyword>
<keyword evidence="4" id="KW-0560">Oxidoreductase</keyword>
<reference evidence="10" key="1">
    <citation type="submission" date="2023-04" db="EMBL/GenBank/DDBJ databases">
        <title>Black Yeasts Isolated from many extreme environments.</title>
        <authorList>
            <person name="Coleine C."/>
            <person name="Stajich J.E."/>
            <person name="Selbmann L."/>
        </authorList>
    </citation>
    <scope>NUCLEOTIDE SEQUENCE</scope>
    <source>
        <strain evidence="10">CCFEE 5312</strain>
    </source>
</reference>
<accession>A0AAJ0DP07</accession>
<comment type="cofactor">
    <cofactor evidence="6">
        <name>FAD</name>
        <dbReference type="ChEBI" id="CHEBI:57692"/>
    </cofactor>
    <text evidence="6">Binds 1 FAD per subunit.</text>
</comment>
<dbReference type="PANTHER" id="PTHR43014:SF2">
    <property type="entry name" value="MERCURIC REDUCTASE"/>
    <property type="match status" value="1"/>
</dbReference>
<evidence type="ECO:0000313" key="10">
    <source>
        <dbReference type="EMBL" id="KAK3054089.1"/>
    </source>
</evidence>